<dbReference type="InterPro" id="IPR019324">
    <property type="entry name" value="MPP6"/>
</dbReference>
<dbReference type="PANTHER" id="PTHR13582">
    <property type="entry name" value="M-PHASE PHOSPHOPROTEIN 6"/>
    <property type="match status" value="1"/>
</dbReference>
<keyword evidence="2" id="KW-1185">Reference proteome</keyword>
<reference evidence="1 2" key="1">
    <citation type="submission" date="2014-03" db="EMBL/GenBank/DDBJ databases">
        <title>Draft genome of the hookworm Oesophagostomum dentatum.</title>
        <authorList>
            <person name="Mitreva M."/>
        </authorList>
    </citation>
    <scope>NUCLEOTIDE SEQUENCE [LARGE SCALE GENOMIC DNA]</scope>
    <source>
        <strain evidence="1 2">OD-Hann</strain>
    </source>
</reference>
<dbReference type="OrthoDB" id="20403at2759"/>
<accession>A0A0B1TC47</accession>
<evidence type="ECO:0000313" key="1">
    <source>
        <dbReference type="EMBL" id="KHJ95113.1"/>
    </source>
</evidence>
<dbReference type="Pfam" id="PF10175">
    <property type="entry name" value="MPP6"/>
    <property type="match status" value="1"/>
</dbReference>
<dbReference type="AlphaFoldDB" id="A0A0B1TC47"/>
<dbReference type="Proteomes" id="UP000053660">
    <property type="component" value="Unassembled WGS sequence"/>
</dbReference>
<proteinExistence type="predicted"/>
<sequence>MCGSKCKYTCRKINRALSSRFVKAKYIVYQELDLLISKIANVRMSPAEKKLSSTVLEMKFMQRTKLKYEARERRRKEAEARKECFGETEDLSPLQPLKSRDYQYSNDLTFLEGLKFGRMSFKGCNPEVEKLMVYYERKMLGYKSDSDSDDGKDVGDVEMASTLRGASRTIARKFDKTRSLEVQVQVS</sequence>
<name>A0A0B1TC47_OESDE</name>
<dbReference type="EMBL" id="KN550075">
    <property type="protein sequence ID" value="KHJ95113.1"/>
    <property type="molecule type" value="Genomic_DNA"/>
</dbReference>
<gene>
    <name evidence="1" type="ORF">OESDEN_04945</name>
</gene>
<protein>
    <submittedName>
        <fullName evidence="1">Uncharacterized protein</fullName>
    </submittedName>
</protein>
<dbReference type="PANTHER" id="PTHR13582:SF0">
    <property type="entry name" value="M-PHASE PHOSPHOPROTEIN 6"/>
    <property type="match status" value="1"/>
</dbReference>
<evidence type="ECO:0000313" key="2">
    <source>
        <dbReference type="Proteomes" id="UP000053660"/>
    </source>
</evidence>
<dbReference type="GO" id="GO:0000460">
    <property type="term" value="P:maturation of 5.8S rRNA"/>
    <property type="evidence" value="ECO:0007669"/>
    <property type="project" value="TreeGrafter"/>
</dbReference>
<organism evidence="1 2">
    <name type="scientific">Oesophagostomum dentatum</name>
    <name type="common">Nodular worm</name>
    <dbReference type="NCBI Taxonomy" id="61180"/>
    <lineage>
        <taxon>Eukaryota</taxon>
        <taxon>Metazoa</taxon>
        <taxon>Ecdysozoa</taxon>
        <taxon>Nematoda</taxon>
        <taxon>Chromadorea</taxon>
        <taxon>Rhabditida</taxon>
        <taxon>Rhabditina</taxon>
        <taxon>Rhabditomorpha</taxon>
        <taxon>Strongyloidea</taxon>
        <taxon>Strongylidae</taxon>
        <taxon>Oesophagostomum</taxon>
    </lineage>
</organism>